<dbReference type="Pfam" id="PF20107">
    <property type="entry name" value="DUF6497"/>
    <property type="match status" value="1"/>
</dbReference>
<accession>S9R3S3</accession>
<dbReference type="OrthoDB" id="7862028at2"/>
<dbReference type="STRING" id="1123069.ruthe_01435"/>
<evidence type="ECO:0000313" key="2">
    <source>
        <dbReference type="Proteomes" id="UP000015346"/>
    </source>
</evidence>
<evidence type="ECO:0000313" key="1">
    <source>
        <dbReference type="EMBL" id="EPX86618.1"/>
    </source>
</evidence>
<sequence>MTTFRFDRLVAAALLAGIGVVAAAEELLLPSGHAARLFDVVLEAGSPGILAPDAFTDPEAGPEAAEELLGDEPLDQGAGTATTAGPGGAGGLARFRLMVEGLGGEGAGWEDVAGDFAWLCERLALPALAAHGWTPTEVVIALSDREIPFGRMDPEAVQFIEGFRIAEGACVPQAF</sequence>
<dbReference type="EMBL" id="AOLV01000010">
    <property type="protein sequence ID" value="EPX86618.1"/>
    <property type="molecule type" value="Genomic_DNA"/>
</dbReference>
<organism evidence="1 2">
    <name type="scientific">Rubellimicrobium thermophilum DSM 16684</name>
    <dbReference type="NCBI Taxonomy" id="1123069"/>
    <lineage>
        <taxon>Bacteria</taxon>
        <taxon>Pseudomonadati</taxon>
        <taxon>Pseudomonadota</taxon>
        <taxon>Alphaproteobacteria</taxon>
        <taxon>Rhodobacterales</taxon>
        <taxon>Roseobacteraceae</taxon>
        <taxon>Rubellimicrobium</taxon>
    </lineage>
</organism>
<comment type="caution">
    <text evidence="1">The sequence shown here is derived from an EMBL/GenBank/DDBJ whole genome shotgun (WGS) entry which is preliminary data.</text>
</comment>
<dbReference type="RefSeq" id="WP_021097526.1">
    <property type="nucleotide sequence ID" value="NZ_KE557320.1"/>
</dbReference>
<keyword evidence="2" id="KW-1185">Reference proteome</keyword>
<dbReference type="Proteomes" id="UP000015346">
    <property type="component" value="Unassembled WGS sequence"/>
</dbReference>
<dbReference type="InterPro" id="IPR045467">
    <property type="entry name" value="DUF6497"/>
</dbReference>
<reference evidence="1 2" key="1">
    <citation type="journal article" date="2013" name="Stand. Genomic Sci.">
        <title>Genome sequence of the reddish-pigmented Rubellimicrobium thermophilum type strain (DSM 16684(T)), a member of the Roseobacter clade.</title>
        <authorList>
            <person name="Fiebig A."/>
            <person name="Riedel T."/>
            <person name="Gronow S."/>
            <person name="Petersen J."/>
            <person name="Klenk H.P."/>
            <person name="Goker M."/>
        </authorList>
    </citation>
    <scope>NUCLEOTIDE SEQUENCE [LARGE SCALE GENOMIC DNA]</scope>
    <source>
        <strain evidence="1 2">DSM 16684</strain>
    </source>
</reference>
<proteinExistence type="predicted"/>
<name>S9R3S3_9RHOB</name>
<protein>
    <submittedName>
        <fullName evidence="1">Uncharacterized protein</fullName>
    </submittedName>
</protein>
<dbReference type="HOGENOM" id="CLU_125473_0_0_5"/>
<dbReference type="AlphaFoldDB" id="S9R3S3"/>
<gene>
    <name evidence="1" type="ORF">ruthe_01435</name>
</gene>